<dbReference type="Proteomes" id="UP000431092">
    <property type="component" value="Unassembled WGS sequence"/>
</dbReference>
<dbReference type="InterPro" id="IPR013740">
    <property type="entry name" value="Redoxin"/>
</dbReference>
<name>A0A6I3IA24_9MICO</name>
<protein>
    <submittedName>
        <fullName evidence="3">Redoxin family protein</fullName>
    </submittedName>
</protein>
<dbReference type="PROSITE" id="PS51257">
    <property type="entry name" value="PROKAR_LIPOPROTEIN"/>
    <property type="match status" value="1"/>
</dbReference>
<sequence length="174" mass="17697">MTTSRTRRTPLLIAGGLLAGLLTLTACGSTDTDPSAAVGTPTTVTSINGQQINLPSPGKPTAVFFFSVGCGECVNGVRSLGVAATSADEAGSEANFLAVDMDPGESKETIGDFMEYVDAEHVPAAIDQGATLSRRFGVSALSTLIVVDADGTVTFRATDPDAKTITAELQKAGA</sequence>
<dbReference type="Pfam" id="PF08534">
    <property type="entry name" value="Redoxin"/>
    <property type="match status" value="1"/>
</dbReference>
<reference evidence="3 4" key="1">
    <citation type="submission" date="2019-11" db="EMBL/GenBank/DDBJ databases">
        <title>Whole genome sequencing identifies a novel species of the genus Arsenicicoccus isolated from human blood.</title>
        <authorList>
            <person name="Jeong J.H."/>
            <person name="Kweon O.J."/>
            <person name="Kim H.R."/>
            <person name="Kim T.-H."/>
            <person name="Ha S.-M."/>
            <person name="Lee M.-K."/>
        </authorList>
    </citation>
    <scope>NUCLEOTIDE SEQUENCE [LARGE SCALE GENOMIC DNA]</scope>
    <source>
        <strain evidence="3 4">MKL-02</strain>
    </source>
</reference>
<evidence type="ECO:0000256" key="1">
    <source>
        <dbReference type="SAM" id="SignalP"/>
    </source>
</evidence>
<dbReference type="RefSeq" id="WP_154594326.1">
    <property type="nucleotide sequence ID" value="NZ_WLVL01000042.1"/>
</dbReference>
<dbReference type="InterPro" id="IPR013766">
    <property type="entry name" value="Thioredoxin_domain"/>
</dbReference>
<dbReference type="AlphaFoldDB" id="A0A6I3IA24"/>
<dbReference type="GO" id="GO:0016491">
    <property type="term" value="F:oxidoreductase activity"/>
    <property type="evidence" value="ECO:0007669"/>
    <property type="project" value="InterPro"/>
</dbReference>
<comment type="caution">
    <text evidence="3">The sequence shown here is derived from an EMBL/GenBank/DDBJ whole genome shotgun (WGS) entry which is preliminary data.</text>
</comment>
<organism evidence="3 4">
    <name type="scientific">Arsenicicoccus cauae</name>
    <dbReference type="NCBI Taxonomy" id="2663847"/>
    <lineage>
        <taxon>Bacteria</taxon>
        <taxon>Bacillati</taxon>
        <taxon>Actinomycetota</taxon>
        <taxon>Actinomycetes</taxon>
        <taxon>Micrococcales</taxon>
        <taxon>Intrasporangiaceae</taxon>
        <taxon>Arsenicicoccus</taxon>
    </lineage>
</organism>
<dbReference type="SUPFAM" id="SSF52833">
    <property type="entry name" value="Thioredoxin-like"/>
    <property type="match status" value="1"/>
</dbReference>
<dbReference type="Gene3D" id="3.40.30.10">
    <property type="entry name" value="Glutaredoxin"/>
    <property type="match status" value="1"/>
</dbReference>
<feature type="domain" description="Thioredoxin" evidence="2">
    <location>
        <begin position="27"/>
        <end position="174"/>
    </location>
</feature>
<feature type="signal peptide" evidence="1">
    <location>
        <begin position="1"/>
        <end position="28"/>
    </location>
</feature>
<dbReference type="PROSITE" id="PS51352">
    <property type="entry name" value="THIOREDOXIN_2"/>
    <property type="match status" value="1"/>
</dbReference>
<evidence type="ECO:0000313" key="3">
    <source>
        <dbReference type="EMBL" id="MTB73054.1"/>
    </source>
</evidence>
<evidence type="ECO:0000313" key="4">
    <source>
        <dbReference type="Proteomes" id="UP000431092"/>
    </source>
</evidence>
<proteinExistence type="predicted"/>
<keyword evidence="1" id="KW-0732">Signal</keyword>
<dbReference type="EMBL" id="WLVL01000042">
    <property type="protein sequence ID" value="MTB73054.1"/>
    <property type="molecule type" value="Genomic_DNA"/>
</dbReference>
<dbReference type="InterPro" id="IPR036249">
    <property type="entry name" value="Thioredoxin-like_sf"/>
</dbReference>
<evidence type="ECO:0000259" key="2">
    <source>
        <dbReference type="PROSITE" id="PS51352"/>
    </source>
</evidence>
<feature type="chain" id="PRO_5039070283" evidence="1">
    <location>
        <begin position="29"/>
        <end position="174"/>
    </location>
</feature>
<keyword evidence="4" id="KW-1185">Reference proteome</keyword>
<accession>A0A6I3IA24</accession>
<gene>
    <name evidence="3" type="ORF">GGG17_13985</name>
</gene>